<organism evidence="1 2">
    <name type="scientific">Rhodococcus pseudokoreensis</name>
    <dbReference type="NCBI Taxonomy" id="2811421"/>
    <lineage>
        <taxon>Bacteria</taxon>
        <taxon>Bacillati</taxon>
        <taxon>Actinomycetota</taxon>
        <taxon>Actinomycetes</taxon>
        <taxon>Mycobacteriales</taxon>
        <taxon>Nocardiaceae</taxon>
        <taxon>Rhodococcus</taxon>
    </lineage>
</organism>
<protein>
    <submittedName>
        <fullName evidence="1">Uncharacterized protein</fullName>
    </submittedName>
</protein>
<accession>A0A974VXE1</accession>
<name>A0A974VXE1_9NOCA</name>
<keyword evidence="1" id="KW-0614">Plasmid</keyword>
<dbReference type="EMBL" id="CP070614">
    <property type="protein sequence ID" value="QSE87136.1"/>
    <property type="molecule type" value="Genomic_DNA"/>
</dbReference>
<dbReference type="RefSeq" id="WP_206003874.1">
    <property type="nucleotide sequence ID" value="NZ_CP070614.1"/>
</dbReference>
<evidence type="ECO:0000313" key="2">
    <source>
        <dbReference type="Proteomes" id="UP000662986"/>
    </source>
</evidence>
<dbReference type="Proteomes" id="UP000662986">
    <property type="component" value="Plasmid unnamed5"/>
</dbReference>
<reference evidence="1 2" key="2">
    <citation type="journal article" date="2022" name="Arch. Microbiol.">
        <title>Rhodococcus pseudokoreensis sp. nov. isolated from the rhizosphere of young M26 apple rootstocks.</title>
        <authorList>
            <person name="Kampfer P."/>
            <person name="Glaeser S.P."/>
            <person name="Blom J."/>
            <person name="Wolf J."/>
            <person name="Benning S."/>
            <person name="Schloter M."/>
            <person name="Neumann-Schaal M."/>
        </authorList>
    </citation>
    <scope>NUCLEOTIDE SEQUENCE [LARGE SCALE GENOMIC DNA]</scope>
    <source>
        <strain evidence="1 2">R79</strain>
    </source>
</reference>
<reference evidence="1 2" key="1">
    <citation type="journal article" date="2021" name="Microbiol. Resour. Announc.">
        <title>Complete Genome Sequences of Two Rhodococcus sp. Strains with Large and Linear Chromosomes, Isolated from Apple Rhizosphere.</title>
        <authorList>
            <person name="Benning S."/>
            <person name="Brugnone N."/>
            <person name="Siani R."/>
            <person name="Kublik S."/>
            <person name="Schloter M."/>
            <person name="Rad V."/>
        </authorList>
    </citation>
    <scope>NUCLEOTIDE SEQUENCE [LARGE SCALE GENOMIC DNA]</scope>
    <source>
        <strain evidence="1 2">R79</strain>
    </source>
</reference>
<evidence type="ECO:0000313" key="1">
    <source>
        <dbReference type="EMBL" id="QSE87136.1"/>
    </source>
</evidence>
<geneLocation type="plasmid" evidence="1 2">
    <name>unnamed5</name>
</geneLocation>
<gene>
    <name evidence="1" type="ORF">JWS13_00010</name>
</gene>
<keyword evidence="2" id="KW-1185">Reference proteome</keyword>
<proteinExistence type="predicted"/>
<sequence>MAMRHKGPRGQISLRAPLPQHRLYEQRAEELGIPAGDYSALILALVHGLDVPEYISKKLNPDQLRLLEVEVQNASQRTAQLAKGA</sequence>